<protein>
    <recommendedName>
        <fullName evidence="4">DUF5337 domain-containing protein</fullName>
    </recommendedName>
</protein>
<dbReference type="EMBL" id="AQQZ01000009">
    <property type="protein sequence ID" value="KNG92485.1"/>
    <property type="molecule type" value="Genomic_DNA"/>
</dbReference>
<keyword evidence="1" id="KW-1133">Transmembrane helix</keyword>
<organism evidence="2 3">
    <name type="scientific">Pseudaestuariivita atlantica</name>
    <dbReference type="NCBI Taxonomy" id="1317121"/>
    <lineage>
        <taxon>Bacteria</taxon>
        <taxon>Pseudomonadati</taxon>
        <taxon>Pseudomonadota</taxon>
        <taxon>Alphaproteobacteria</taxon>
        <taxon>Rhodobacterales</taxon>
        <taxon>Paracoccaceae</taxon>
        <taxon>Pseudaestuariivita</taxon>
    </lineage>
</organism>
<dbReference type="STRING" id="1317121.ATO11_17935"/>
<keyword evidence="1" id="KW-0472">Membrane</keyword>
<feature type="transmembrane region" description="Helical" evidence="1">
    <location>
        <begin position="46"/>
        <end position="66"/>
    </location>
</feature>
<evidence type="ECO:0000256" key="1">
    <source>
        <dbReference type="SAM" id="Phobius"/>
    </source>
</evidence>
<proteinExistence type="predicted"/>
<dbReference type="Proteomes" id="UP000036938">
    <property type="component" value="Unassembled WGS sequence"/>
</dbReference>
<keyword evidence="1" id="KW-0812">Transmembrane</keyword>
<keyword evidence="3" id="KW-1185">Reference proteome</keyword>
<feature type="transmembrane region" description="Helical" evidence="1">
    <location>
        <begin position="20"/>
        <end position="40"/>
    </location>
</feature>
<dbReference type="Pfam" id="PF17272">
    <property type="entry name" value="DUF5337"/>
    <property type="match status" value="1"/>
</dbReference>
<comment type="caution">
    <text evidence="2">The sequence shown here is derived from an EMBL/GenBank/DDBJ whole genome shotgun (WGS) entry which is preliminary data.</text>
</comment>
<dbReference type="InterPro" id="IPR020308">
    <property type="entry name" value="Uncharacterised_Ynq1"/>
</dbReference>
<reference evidence="2 3" key="1">
    <citation type="journal article" date="2015" name="Int. J. Syst. Evol. Microbiol.">
        <title>Aestuariivita atlantica sp. nov., isolated from deep sea sediment of the Atlantic Ocean.</title>
        <authorList>
            <person name="Li G."/>
            <person name="Lai Q."/>
            <person name="Du Y."/>
            <person name="Liu X."/>
            <person name="Sun F."/>
            <person name="Shao Z."/>
        </authorList>
    </citation>
    <scope>NUCLEOTIDE SEQUENCE [LARGE SCALE GENOMIC DNA]</scope>
    <source>
        <strain evidence="2 3">22II-S11-z3</strain>
    </source>
</reference>
<dbReference type="AlphaFoldDB" id="A0A0L1JL62"/>
<gene>
    <name evidence="2" type="ORF">ATO11_17935</name>
</gene>
<evidence type="ECO:0008006" key="4">
    <source>
        <dbReference type="Google" id="ProtNLM"/>
    </source>
</evidence>
<sequence>MTRPSDDDAARLARQGRITALVIAGTMILWIAANWIGAALGLPGRFAILFDLAALGALVWAFVNIYDMWRKRRNQTGD</sequence>
<dbReference type="OrthoDB" id="7658896at2"/>
<evidence type="ECO:0000313" key="2">
    <source>
        <dbReference type="EMBL" id="KNG92485.1"/>
    </source>
</evidence>
<name>A0A0L1JL62_9RHOB</name>
<evidence type="ECO:0000313" key="3">
    <source>
        <dbReference type="Proteomes" id="UP000036938"/>
    </source>
</evidence>
<accession>A0A0L1JL62</accession>
<dbReference type="RefSeq" id="WP_050532287.1">
    <property type="nucleotide sequence ID" value="NZ_AQQZ01000009.1"/>
</dbReference>